<reference evidence="2" key="1">
    <citation type="journal article" date="2014" name="Nat. Genet.">
        <title>Genome of the human hookworm Necator americanus.</title>
        <authorList>
            <person name="Tang Y.T."/>
            <person name="Gao X."/>
            <person name="Rosa B.A."/>
            <person name="Abubucker S."/>
            <person name="Hallsworth-Pepin K."/>
            <person name="Martin J."/>
            <person name="Tyagi R."/>
            <person name="Heizer E."/>
            <person name="Zhang X."/>
            <person name="Bhonagiri-Palsikar V."/>
            <person name="Minx P."/>
            <person name="Warren W.C."/>
            <person name="Wang Q."/>
            <person name="Zhan B."/>
            <person name="Hotez P.J."/>
            <person name="Sternberg P.W."/>
            <person name="Dougall A."/>
            <person name="Gaze S.T."/>
            <person name="Mulvenna J."/>
            <person name="Sotillo J."/>
            <person name="Ranganathan S."/>
            <person name="Rabelo E.M."/>
            <person name="Wilson R.K."/>
            <person name="Felgner P.L."/>
            <person name="Bethony J."/>
            <person name="Hawdon J.M."/>
            <person name="Gasser R.B."/>
            <person name="Loukas A."/>
            <person name="Mitreva M."/>
        </authorList>
    </citation>
    <scope>NUCLEOTIDE SEQUENCE [LARGE SCALE GENOMIC DNA]</scope>
</reference>
<dbReference type="Proteomes" id="UP000053676">
    <property type="component" value="Unassembled WGS sequence"/>
</dbReference>
<dbReference type="STRING" id="51031.W2TH70"/>
<name>W2TH70_NECAM</name>
<keyword evidence="2" id="KW-1185">Reference proteome</keyword>
<protein>
    <submittedName>
        <fullName evidence="1">Uncharacterized protein</fullName>
    </submittedName>
</protein>
<gene>
    <name evidence="1" type="ORF">NECAME_09241</name>
</gene>
<evidence type="ECO:0000313" key="2">
    <source>
        <dbReference type="Proteomes" id="UP000053676"/>
    </source>
</evidence>
<evidence type="ECO:0000313" key="1">
    <source>
        <dbReference type="EMBL" id="ETN80347.1"/>
    </source>
</evidence>
<dbReference type="AlphaFoldDB" id="W2TH70"/>
<organism evidence="1 2">
    <name type="scientific">Necator americanus</name>
    <name type="common">Human hookworm</name>
    <dbReference type="NCBI Taxonomy" id="51031"/>
    <lineage>
        <taxon>Eukaryota</taxon>
        <taxon>Metazoa</taxon>
        <taxon>Ecdysozoa</taxon>
        <taxon>Nematoda</taxon>
        <taxon>Chromadorea</taxon>
        <taxon>Rhabditida</taxon>
        <taxon>Rhabditina</taxon>
        <taxon>Rhabditomorpha</taxon>
        <taxon>Strongyloidea</taxon>
        <taxon>Ancylostomatidae</taxon>
        <taxon>Bunostominae</taxon>
        <taxon>Necator</taxon>
    </lineage>
</organism>
<dbReference type="KEGG" id="nai:NECAME_09241"/>
<dbReference type="OrthoDB" id="68076at2759"/>
<feature type="non-terminal residue" evidence="1">
    <location>
        <position position="152"/>
    </location>
</feature>
<proteinExistence type="predicted"/>
<dbReference type="EMBL" id="KI659126">
    <property type="protein sequence ID" value="ETN80347.1"/>
    <property type="molecule type" value="Genomic_DNA"/>
</dbReference>
<accession>W2TH70</accession>
<sequence>MATSSTPSRVRPLTLSSNQIAEKFEADKQDTIRAISIAIENSKTAYKKKCDAAGAAGKPVPRYEFLWTENLAKALRTQLDLYWSVILGSDSFAHATEGIVTIFAKEIYPLFRGEIKLSRLIVEYTRRSPEKAFLLASPSIQRLLKDDGVDLN</sequence>